<dbReference type="RefSeq" id="WP_161928267.1">
    <property type="nucleotide sequence ID" value="NZ_BJOU01000011.1"/>
</dbReference>
<sequence length="155" mass="17399">MPPESATITVDTTVSAPADTIYRLLTDLPTLAELGEEVVDMRWAKGETAAVGNVFRGRNRNGWHRWTTTCTVTDADGATFAFDVSYFGFPIARWRYDVTPDDNGGCRVTERMWDRRLEPFKATAHLFTGVRDRVAANDGHMRTTLARLKTRAETV</sequence>
<proteinExistence type="predicted"/>
<organism evidence="1 2">
    <name type="scientific">Gordonia crocea</name>
    <dbReference type="NCBI Taxonomy" id="589162"/>
    <lineage>
        <taxon>Bacteria</taxon>
        <taxon>Bacillati</taxon>
        <taxon>Actinomycetota</taxon>
        <taxon>Actinomycetes</taxon>
        <taxon>Mycobacteriales</taxon>
        <taxon>Gordoniaceae</taxon>
        <taxon>Gordonia</taxon>
    </lineage>
</organism>
<reference evidence="2" key="1">
    <citation type="submission" date="2019-06" db="EMBL/GenBank/DDBJ databases">
        <title>Gordonia isolated from sludge of a wastewater treatment plant.</title>
        <authorList>
            <person name="Tamura T."/>
            <person name="Aoyama K."/>
            <person name="Kang Y."/>
            <person name="Saito S."/>
            <person name="Akiyama N."/>
            <person name="Yazawa K."/>
            <person name="Gonoi T."/>
            <person name="Mikami Y."/>
        </authorList>
    </citation>
    <scope>NUCLEOTIDE SEQUENCE [LARGE SCALE GENOMIC DNA]</scope>
    <source>
        <strain evidence="2">NBRC 107697</strain>
    </source>
</reference>
<evidence type="ECO:0000313" key="1">
    <source>
        <dbReference type="EMBL" id="GED98908.1"/>
    </source>
</evidence>
<accession>A0A7I9V0F4</accession>
<dbReference type="CDD" id="cd07812">
    <property type="entry name" value="SRPBCC"/>
    <property type="match status" value="1"/>
</dbReference>
<dbReference type="InterPro" id="IPR023393">
    <property type="entry name" value="START-like_dom_sf"/>
</dbReference>
<dbReference type="OrthoDB" id="4618973at2"/>
<dbReference type="SUPFAM" id="SSF55961">
    <property type="entry name" value="Bet v1-like"/>
    <property type="match status" value="1"/>
</dbReference>
<comment type="caution">
    <text evidence="1">The sequence shown here is derived from an EMBL/GenBank/DDBJ whole genome shotgun (WGS) entry which is preliminary data.</text>
</comment>
<protein>
    <recommendedName>
        <fullName evidence="3">Polyketide cyclase</fullName>
    </recommendedName>
</protein>
<dbReference type="EMBL" id="BJOU01000011">
    <property type="protein sequence ID" value="GED98908.1"/>
    <property type="molecule type" value="Genomic_DNA"/>
</dbReference>
<dbReference type="InterPro" id="IPR019587">
    <property type="entry name" value="Polyketide_cyclase/dehydratase"/>
</dbReference>
<dbReference type="AlphaFoldDB" id="A0A7I9V0F4"/>
<gene>
    <name evidence="1" type="ORF">nbrc107697_29470</name>
</gene>
<dbReference type="Pfam" id="PF10604">
    <property type="entry name" value="Polyketide_cyc2"/>
    <property type="match status" value="1"/>
</dbReference>
<name>A0A7I9V0F4_9ACTN</name>
<keyword evidence="2" id="KW-1185">Reference proteome</keyword>
<dbReference type="Gene3D" id="3.30.530.20">
    <property type="match status" value="1"/>
</dbReference>
<evidence type="ECO:0000313" key="2">
    <source>
        <dbReference type="Proteomes" id="UP000444980"/>
    </source>
</evidence>
<dbReference type="Proteomes" id="UP000444980">
    <property type="component" value="Unassembled WGS sequence"/>
</dbReference>
<evidence type="ECO:0008006" key="3">
    <source>
        <dbReference type="Google" id="ProtNLM"/>
    </source>
</evidence>